<evidence type="ECO:0000259" key="4">
    <source>
        <dbReference type="Pfam" id="PF00656"/>
    </source>
</evidence>
<keyword evidence="1 3" id="KW-0853">WD repeat</keyword>
<dbReference type="SUPFAM" id="SSF50998">
    <property type="entry name" value="Quinoprotein alcohol dehydrogenase-like"/>
    <property type="match status" value="1"/>
</dbReference>
<dbReference type="Pfam" id="PF00656">
    <property type="entry name" value="Peptidase_C14"/>
    <property type="match status" value="1"/>
</dbReference>
<dbReference type="SUPFAM" id="SSF50978">
    <property type="entry name" value="WD40 repeat-like"/>
    <property type="match status" value="1"/>
</dbReference>
<feature type="repeat" description="WD" evidence="3">
    <location>
        <begin position="114"/>
        <end position="157"/>
    </location>
</feature>
<dbReference type="CDD" id="cd00200">
    <property type="entry name" value="WD40"/>
    <property type="match status" value="3"/>
</dbReference>
<evidence type="ECO:0000313" key="6">
    <source>
        <dbReference type="Proteomes" id="UP001597012"/>
    </source>
</evidence>
<dbReference type="PROSITE" id="PS00678">
    <property type="entry name" value="WD_REPEATS_1"/>
    <property type="match status" value="8"/>
</dbReference>
<dbReference type="EMBL" id="JBHTHY010000004">
    <property type="protein sequence ID" value="MFD0797191.1"/>
    <property type="molecule type" value="Genomic_DNA"/>
</dbReference>
<dbReference type="Pfam" id="PF00400">
    <property type="entry name" value="WD40"/>
    <property type="match status" value="14"/>
</dbReference>
<keyword evidence="2" id="KW-0677">Repeat</keyword>
<accession>A0ABW3B2V8</accession>
<dbReference type="InterPro" id="IPR020472">
    <property type="entry name" value="WD40_PAC1"/>
</dbReference>
<dbReference type="RefSeq" id="WP_379933340.1">
    <property type="nucleotide sequence ID" value="NZ_JBHTHY010000004.1"/>
</dbReference>
<feature type="domain" description="Peptidase C14 caspase" evidence="4">
    <location>
        <begin position="892"/>
        <end position="1138"/>
    </location>
</feature>
<sequence length="1265" mass="139870">MMAFKKKLVVIFSLLTYILFCQEVKIGLPLGSNNNITNAEFSSNGKLVLTISDEHDDARIWDVNTGKLLRILQGHTDKVTSSQFSQNGELVATTSMDGKTRLWELEKGKLLFILEGHEDAVTSAQFSPNGKFLITTALLFDNTARIWDVNTGKLVRTLEHTDPVNLAQFSPNSKLVVTSSDHITRLWDVNTGKILHILEGNNDWVKAALFSPDGELVIAISEENTIFLWEVKTGKLIRVFKGHTKSVNSALFSPDGKLIVTGSNDNTVRIWEVNTGQLVKILEGHTKSVNSALFSPDGKLILTASDDNTARIWEVNTGKLVKILNGHTESVNSARFSPDGKHIVTASNDNTARLWEVSLGKLIHNLDGHTVFTLHVQSSPDGKLIASILNNNTISIFNINLGKVTQILKGHSDSINSLQFSPDGKLILTASSDNTARLWEAYTGNLIKVLEKHSNSVNSAQFSPDGELILTASNDNSLRLRDKNSGELLHVLEYVDNGFISEFNSVSAEFSPDGKLIVAAYGDGKVRLWDVNTRKLVNILEHAGEVTFAQFNPDGKLIVTATDNNAHIRDVNTGEILHTFKHIDYGTKSIFYVKSAEFSPDGKLIVTAYGDGKVRLWDVNTRKLVNILDHGEAVKYAQFTQDGSLILTIPSSGNYISVWEVNTGKLIHKINGLSSGLDEVKVDSNRKFIISTSADGYLLLWDLDKREQFTRNFTFDSDPNKWVHLHPSGLFDASPEAMELMYWTKGLEVIEFSQLKDRYWLPGLWEKVMKGEKLPDVRNMSELKLQPEVEIKNITADDVTVHLTKREGGYGKVSLYINGKEAKSDIRSDNMDSTLTEQTISVSIKDHPFLLDGENEITVKASSEDGFVQGRGAVGKAIAKKNALNQPQFYGVVIGVGDYANKQLNLKYTVNDAEAIAKAMQIGAENLFTADRTNIYTITSKSDKLPNKQNIKEIFKEISNKANAEDIITVYLSGHGITWGGDQGDFYFLTSAATATTNEAYNDPVIRQNNTISTAEWVDWLKEIPALKQVMIIDACGSGKAVDNLIAERDIEPSQIKAIDRMKDRTGMYIISGCTADAVSYEASMYGQGLLTYSILQAMKGAALKEDKYVDIFTIMDYARETVPKLAEGIGGIQEPQLLIPRGGSFDIGMLSNIDKEAIPLANPKTVYIRSTLVNAEEFEDNLGLSELLNQELSLTSSKGKASPLVYFDSAKFPNACKISGGYTIEKNEIFLSLKIRCGEDLKSFDLKAKTKEALVKNIIELIDE</sequence>
<dbReference type="SMART" id="SM00320">
    <property type="entry name" value="WD40"/>
    <property type="match status" value="16"/>
</dbReference>
<keyword evidence="6" id="KW-1185">Reference proteome</keyword>
<dbReference type="InterPro" id="IPR015943">
    <property type="entry name" value="WD40/YVTN_repeat-like_dom_sf"/>
</dbReference>
<feature type="repeat" description="WD" evidence="3">
    <location>
        <begin position="670"/>
        <end position="711"/>
    </location>
</feature>
<dbReference type="PROSITE" id="PS50294">
    <property type="entry name" value="WD_REPEATS_REGION"/>
    <property type="match status" value="10"/>
</dbReference>
<evidence type="ECO:0000313" key="5">
    <source>
        <dbReference type="EMBL" id="MFD0797191.1"/>
    </source>
</evidence>
<dbReference type="PROSITE" id="PS50082">
    <property type="entry name" value="WD_REPEATS_2"/>
    <property type="match status" value="12"/>
</dbReference>
<feature type="repeat" description="WD" evidence="3">
    <location>
        <begin position="507"/>
        <end position="539"/>
    </location>
</feature>
<feature type="repeat" description="WD" evidence="3">
    <location>
        <begin position="593"/>
        <end position="627"/>
    </location>
</feature>
<evidence type="ECO:0000256" key="2">
    <source>
        <dbReference type="ARBA" id="ARBA00022737"/>
    </source>
</evidence>
<dbReference type="InterPro" id="IPR011600">
    <property type="entry name" value="Pept_C14_caspase"/>
</dbReference>
<evidence type="ECO:0000256" key="1">
    <source>
        <dbReference type="ARBA" id="ARBA00022574"/>
    </source>
</evidence>
<protein>
    <submittedName>
        <fullName evidence="5">Caspase family protein</fullName>
    </submittedName>
</protein>
<feature type="repeat" description="WD" evidence="3">
    <location>
        <begin position="157"/>
        <end position="197"/>
    </location>
</feature>
<feature type="repeat" description="WD" evidence="3">
    <location>
        <begin position="282"/>
        <end position="323"/>
    </location>
</feature>
<dbReference type="PANTHER" id="PTHR22847:SF637">
    <property type="entry name" value="WD REPEAT DOMAIN 5B"/>
    <property type="match status" value="1"/>
</dbReference>
<feature type="repeat" description="WD" evidence="3">
    <location>
        <begin position="240"/>
        <end position="281"/>
    </location>
</feature>
<feature type="repeat" description="WD" evidence="3">
    <location>
        <begin position="72"/>
        <end position="113"/>
    </location>
</feature>
<proteinExistence type="predicted"/>
<name>A0ABW3B2V8_9FLAO</name>
<organism evidence="5 6">
    <name type="scientific">Maribacter chungangensis</name>
    <dbReference type="NCBI Taxonomy" id="1069117"/>
    <lineage>
        <taxon>Bacteria</taxon>
        <taxon>Pseudomonadati</taxon>
        <taxon>Bacteroidota</taxon>
        <taxon>Flavobacteriia</taxon>
        <taxon>Flavobacteriales</taxon>
        <taxon>Flavobacteriaceae</taxon>
        <taxon>Maribacter</taxon>
    </lineage>
</organism>
<feature type="repeat" description="WD" evidence="3">
    <location>
        <begin position="198"/>
        <end position="239"/>
    </location>
</feature>
<dbReference type="PRINTS" id="PR00320">
    <property type="entry name" value="GPROTEINBRPT"/>
</dbReference>
<gene>
    <name evidence="5" type="ORF">ACFQZJ_06955</name>
</gene>
<feature type="repeat" description="WD" evidence="3">
    <location>
        <begin position="450"/>
        <end position="491"/>
    </location>
</feature>
<dbReference type="Gene3D" id="3.40.50.1460">
    <property type="match status" value="1"/>
</dbReference>
<dbReference type="InterPro" id="IPR036322">
    <property type="entry name" value="WD40_repeat_dom_sf"/>
</dbReference>
<dbReference type="PANTHER" id="PTHR22847">
    <property type="entry name" value="WD40 REPEAT PROTEIN"/>
    <property type="match status" value="1"/>
</dbReference>
<reference evidence="6" key="1">
    <citation type="journal article" date="2019" name="Int. J. Syst. Evol. Microbiol.">
        <title>The Global Catalogue of Microorganisms (GCM) 10K type strain sequencing project: providing services to taxonomists for standard genome sequencing and annotation.</title>
        <authorList>
            <consortium name="The Broad Institute Genomics Platform"/>
            <consortium name="The Broad Institute Genome Sequencing Center for Infectious Disease"/>
            <person name="Wu L."/>
            <person name="Ma J."/>
        </authorList>
    </citation>
    <scope>NUCLEOTIDE SEQUENCE [LARGE SCALE GENOMIC DNA]</scope>
    <source>
        <strain evidence="6">CCUG 61948</strain>
    </source>
</reference>
<dbReference type="InterPro" id="IPR019775">
    <property type="entry name" value="WD40_repeat_CS"/>
</dbReference>
<dbReference type="InterPro" id="IPR001680">
    <property type="entry name" value="WD40_rpt"/>
</dbReference>
<comment type="caution">
    <text evidence="5">The sequence shown here is derived from an EMBL/GenBank/DDBJ whole genome shotgun (WGS) entry which is preliminary data.</text>
</comment>
<dbReference type="InterPro" id="IPR011047">
    <property type="entry name" value="Quinoprotein_ADH-like_sf"/>
</dbReference>
<feature type="repeat" description="WD" evidence="3">
    <location>
        <begin position="324"/>
        <end position="365"/>
    </location>
</feature>
<feature type="repeat" description="WD" evidence="3">
    <location>
        <begin position="408"/>
        <end position="449"/>
    </location>
</feature>
<dbReference type="Gene3D" id="2.130.10.10">
    <property type="entry name" value="YVTN repeat-like/Quinoprotein amine dehydrogenase"/>
    <property type="match status" value="6"/>
</dbReference>
<evidence type="ECO:0000256" key="3">
    <source>
        <dbReference type="PROSITE-ProRule" id="PRU00221"/>
    </source>
</evidence>
<dbReference type="Proteomes" id="UP001597012">
    <property type="component" value="Unassembled WGS sequence"/>
</dbReference>